<dbReference type="CDD" id="cd06532">
    <property type="entry name" value="Glyco_transf_25"/>
    <property type="match status" value="1"/>
</dbReference>
<dbReference type="EMBL" id="DMUP01000075">
    <property type="protein sequence ID" value="HAR55836.1"/>
    <property type="molecule type" value="Genomic_DNA"/>
</dbReference>
<accession>A0A348WMS4</accession>
<dbReference type="AlphaFoldDB" id="A0A348WMS4"/>
<evidence type="ECO:0000313" key="3">
    <source>
        <dbReference type="Proteomes" id="UP000262878"/>
    </source>
</evidence>
<evidence type="ECO:0000259" key="1">
    <source>
        <dbReference type="Pfam" id="PF01755"/>
    </source>
</evidence>
<dbReference type="InterPro" id="IPR002654">
    <property type="entry name" value="Glyco_trans_25"/>
</dbReference>
<dbReference type="Proteomes" id="UP000262878">
    <property type="component" value="Unassembled WGS sequence"/>
</dbReference>
<reference evidence="2 3" key="1">
    <citation type="journal article" date="2018" name="Nat. Biotechnol.">
        <title>A standardized bacterial taxonomy based on genome phylogeny substantially revises the tree of life.</title>
        <authorList>
            <person name="Parks D.H."/>
            <person name="Chuvochina M."/>
            <person name="Waite D.W."/>
            <person name="Rinke C."/>
            <person name="Skarshewski A."/>
            <person name="Chaumeil P.A."/>
            <person name="Hugenholtz P."/>
        </authorList>
    </citation>
    <scope>NUCLEOTIDE SEQUENCE [LARGE SCALE GENOMIC DNA]</scope>
    <source>
        <strain evidence="2">UBA9360</strain>
    </source>
</reference>
<protein>
    <submittedName>
        <fullName evidence="2">Glycosyl transferase family 25</fullName>
    </submittedName>
</protein>
<feature type="domain" description="Glycosyl transferase family 25" evidence="1">
    <location>
        <begin position="7"/>
        <end position="184"/>
    </location>
</feature>
<evidence type="ECO:0000313" key="2">
    <source>
        <dbReference type="EMBL" id="HAR55836.1"/>
    </source>
</evidence>
<keyword evidence="2" id="KW-0808">Transferase</keyword>
<organism evidence="2 3">
    <name type="scientific">Idiomarina baltica</name>
    <dbReference type="NCBI Taxonomy" id="190892"/>
    <lineage>
        <taxon>Bacteria</taxon>
        <taxon>Pseudomonadati</taxon>
        <taxon>Pseudomonadota</taxon>
        <taxon>Gammaproteobacteria</taxon>
        <taxon>Alteromonadales</taxon>
        <taxon>Idiomarinaceae</taxon>
        <taxon>Idiomarina</taxon>
    </lineage>
</organism>
<comment type="caution">
    <text evidence="2">The sequence shown here is derived from an EMBL/GenBank/DDBJ whole genome shotgun (WGS) entry which is preliminary data.</text>
</comment>
<sequence length="283" mass="32147">MRITMQPPIYVINLDRSPARLVSCQQRLNTAKVTFERIHAVDGAALNDDQLHSFYSAERNQKEYYKTLTPGEIGCYMSHRKAWQKIASGQSRYGIVLEDDINVVGDLSHVMQALNSLSFNWDTIKLAPYKTTQRSIAHSVVLTEQFNLVTHTKPMTGCAAYALTKQAAIKLLAHSTEFGRPVDTDIQHFWEKNIHVFSLMPYPIQQDLAFNSEMQDRKQRRKSHRARRLKQQVSAFLRNKIAVKQQIRTLKAELVNTTETCSTVSSVIAPSATSSSSVDYVRS</sequence>
<name>A0A348WMS4_9GAMM</name>
<proteinExistence type="predicted"/>
<dbReference type="Pfam" id="PF01755">
    <property type="entry name" value="Glyco_transf_25"/>
    <property type="match status" value="1"/>
</dbReference>
<gene>
    <name evidence="2" type="ORF">DCR58_03510</name>
</gene>
<dbReference type="GO" id="GO:0016740">
    <property type="term" value="F:transferase activity"/>
    <property type="evidence" value="ECO:0007669"/>
    <property type="project" value="UniProtKB-KW"/>
</dbReference>